<name>A0ABW3DY64_9ACTN</name>
<dbReference type="CDD" id="cd02603">
    <property type="entry name" value="HAD_sEH-N_like"/>
    <property type="match status" value="1"/>
</dbReference>
<dbReference type="NCBIfam" id="TIGR01549">
    <property type="entry name" value="HAD-SF-IA-v1"/>
    <property type="match status" value="1"/>
</dbReference>
<evidence type="ECO:0000313" key="1">
    <source>
        <dbReference type="EMBL" id="MFD0887997.1"/>
    </source>
</evidence>
<dbReference type="InterPro" id="IPR052898">
    <property type="entry name" value="ACAD10-like"/>
</dbReference>
<evidence type="ECO:0000313" key="2">
    <source>
        <dbReference type="Proteomes" id="UP001597024"/>
    </source>
</evidence>
<protein>
    <submittedName>
        <fullName evidence="1">HAD family hydrolase</fullName>
    </submittedName>
</protein>
<dbReference type="EMBL" id="JBHTHX010001147">
    <property type="protein sequence ID" value="MFD0887997.1"/>
    <property type="molecule type" value="Genomic_DNA"/>
</dbReference>
<dbReference type="Gene3D" id="3.40.50.1000">
    <property type="entry name" value="HAD superfamily/HAD-like"/>
    <property type="match status" value="1"/>
</dbReference>
<dbReference type="InterPro" id="IPR006439">
    <property type="entry name" value="HAD-SF_hydro_IA"/>
</dbReference>
<dbReference type="PANTHER" id="PTHR47829">
    <property type="entry name" value="HYDROLASE, PUTATIVE (AFU_ORTHOLOGUE AFUA_1G12880)-RELATED"/>
    <property type="match status" value="1"/>
</dbReference>
<comment type="caution">
    <text evidence="1">The sequence shown here is derived from an EMBL/GenBank/DDBJ whole genome shotgun (WGS) entry which is preliminary data.</text>
</comment>
<gene>
    <name evidence="1" type="ORF">ACFQ08_25945</name>
</gene>
<dbReference type="SFLD" id="SFLDG01129">
    <property type="entry name" value="C1.5:_HAD__Beta-PGM__Phosphata"/>
    <property type="match status" value="1"/>
</dbReference>
<keyword evidence="2" id="KW-1185">Reference proteome</keyword>
<dbReference type="Proteomes" id="UP001597024">
    <property type="component" value="Unassembled WGS sequence"/>
</dbReference>
<dbReference type="InterPro" id="IPR023214">
    <property type="entry name" value="HAD_sf"/>
</dbReference>
<dbReference type="SFLD" id="SFLDS00003">
    <property type="entry name" value="Haloacid_Dehalogenase"/>
    <property type="match status" value="1"/>
</dbReference>
<proteinExistence type="predicted"/>
<dbReference type="SUPFAM" id="SSF56784">
    <property type="entry name" value="HAD-like"/>
    <property type="match status" value="1"/>
</dbReference>
<accession>A0ABW3DY64</accession>
<dbReference type="PANTHER" id="PTHR47829:SF1">
    <property type="entry name" value="HAD FAMILY PHOSPHATASE"/>
    <property type="match status" value="1"/>
</dbReference>
<dbReference type="Pfam" id="PF00702">
    <property type="entry name" value="Hydrolase"/>
    <property type="match status" value="1"/>
</dbReference>
<sequence>MLRGVLIDWGGVLTTNMTEAIAEWITVDRIDAAHYHEVMRELITRAYDGARDGGAYDGGAYDGGTRDGRARDGGVRDGGVRDGGENLVHALERGEISGADFERRLAALLVTLDGVPPVAEGLLARMFAGFRRVEPMYGMLREARAAGVRTCLLSNSWANEYPREGWEEFFDAVVISGEVGMRKPEPGIFEHALGALDLTGPECVFVDDAEVNVAAARALGIVGLHHRDPEPTIAELERLLGMPLRAVSRGQGGEAGTLDG</sequence>
<dbReference type="GO" id="GO:0016787">
    <property type="term" value="F:hydrolase activity"/>
    <property type="evidence" value="ECO:0007669"/>
    <property type="project" value="UniProtKB-KW"/>
</dbReference>
<dbReference type="NCBIfam" id="TIGR01509">
    <property type="entry name" value="HAD-SF-IA-v3"/>
    <property type="match status" value="1"/>
</dbReference>
<organism evidence="1 2">
    <name type="scientific">Streptosporangium algeriense</name>
    <dbReference type="NCBI Taxonomy" id="1682748"/>
    <lineage>
        <taxon>Bacteria</taxon>
        <taxon>Bacillati</taxon>
        <taxon>Actinomycetota</taxon>
        <taxon>Actinomycetes</taxon>
        <taxon>Streptosporangiales</taxon>
        <taxon>Streptosporangiaceae</taxon>
        <taxon>Streptosporangium</taxon>
    </lineage>
</organism>
<reference evidence="2" key="1">
    <citation type="journal article" date="2019" name="Int. J. Syst. Evol. Microbiol.">
        <title>The Global Catalogue of Microorganisms (GCM) 10K type strain sequencing project: providing services to taxonomists for standard genome sequencing and annotation.</title>
        <authorList>
            <consortium name="The Broad Institute Genomics Platform"/>
            <consortium name="The Broad Institute Genome Sequencing Center for Infectious Disease"/>
            <person name="Wu L."/>
            <person name="Ma J."/>
        </authorList>
    </citation>
    <scope>NUCLEOTIDE SEQUENCE [LARGE SCALE GENOMIC DNA]</scope>
    <source>
        <strain evidence="2">CCUG 62974</strain>
    </source>
</reference>
<keyword evidence="1" id="KW-0378">Hydrolase</keyword>
<dbReference type="InterPro" id="IPR036412">
    <property type="entry name" value="HAD-like_sf"/>
</dbReference>